<sequence>MIVAPLLALLVTGLAASVSAGGGDVSTNVIPASQVAYFTKHTRYAFVSYYNDGSSISNWSCNFCKDPSLKDTIQPVFTPSADGNSQGFSIIVSLRGTNSAAEVVADLFVVPQNLPVTNSPEEVLVHAGFWYVWAEQLRPVVEPVLKKYIKANPGYTVSFVGHSLGGAAAVLAAVDLTARGVVQAGKSRLITFGQPRIGNAAFGAYVNRFHFNEVSRVVNYNDIVPHLPPYSDFYQQQSTEYWINASGKVVSCDDAAYGGEDSNCSNTVLDNLTLASHGKYFGLQCPRFEQS</sequence>
<dbReference type="Pfam" id="PF01764">
    <property type="entry name" value="Lipase_3"/>
    <property type="match status" value="1"/>
</dbReference>
<dbReference type="InterPro" id="IPR029058">
    <property type="entry name" value="AB_hydrolase_fold"/>
</dbReference>
<dbReference type="GO" id="GO:0016787">
    <property type="term" value="F:hydrolase activity"/>
    <property type="evidence" value="ECO:0007669"/>
    <property type="project" value="UniProtKB-KW"/>
</dbReference>
<reference evidence="3 4" key="1">
    <citation type="submission" date="2016-07" db="EMBL/GenBank/DDBJ databases">
        <title>Pervasive Adenine N6-methylation of Active Genes in Fungi.</title>
        <authorList>
            <consortium name="DOE Joint Genome Institute"/>
            <person name="Mondo S.J."/>
            <person name="Dannebaum R.O."/>
            <person name="Kuo R.C."/>
            <person name="Labutti K."/>
            <person name="Haridas S."/>
            <person name="Kuo A."/>
            <person name="Salamov A."/>
            <person name="Ahrendt S.R."/>
            <person name="Lipzen A."/>
            <person name="Sullivan W."/>
            <person name="Andreopoulos W.B."/>
            <person name="Clum A."/>
            <person name="Lindquist E."/>
            <person name="Daum C."/>
            <person name="Ramamoorthy G.K."/>
            <person name="Gryganskyi A."/>
            <person name="Culley D."/>
            <person name="Magnuson J.K."/>
            <person name="James T.Y."/>
            <person name="O'Malley M.A."/>
            <person name="Stajich J.E."/>
            <person name="Spatafora J.W."/>
            <person name="Visel A."/>
            <person name="Grigoriev I.V."/>
        </authorList>
    </citation>
    <scope>NUCLEOTIDE SEQUENCE [LARGE SCALE GENOMIC DNA]</scope>
    <source>
        <strain evidence="3 4">JEL800</strain>
    </source>
</reference>
<dbReference type="CDD" id="cd00519">
    <property type="entry name" value="Lipase_3"/>
    <property type="match status" value="1"/>
</dbReference>
<dbReference type="AlphaFoldDB" id="A0A1Y2BRP5"/>
<gene>
    <name evidence="3" type="ORF">BCR33DRAFT_789977</name>
</gene>
<evidence type="ECO:0000259" key="2">
    <source>
        <dbReference type="Pfam" id="PF01764"/>
    </source>
</evidence>
<keyword evidence="3" id="KW-0378">Hydrolase</keyword>
<dbReference type="OrthoDB" id="2123913at2759"/>
<feature type="chain" id="PRO_5012892286" evidence="1">
    <location>
        <begin position="21"/>
        <end position="291"/>
    </location>
</feature>
<feature type="signal peptide" evidence="1">
    <location>
        <begin position="1"/>
        <end position="20"/>
    </location>
</feature>
<accession>A0A1Y2BRP5</accession>
<comment type="caution">
    <text evidence="3">The sequence shown here is derived from an EMBL/GenBank/DDBJ whole genome shotgun (WGS) entry which is preliminary data.</text>
</comment>
<dbReference type="GO" id="GO:0006629">
    <property type="term" value="P:lipid metabolic process"/>
    <property type="evidence" value="ECO:0007669"/>
    <property type="project" value="InterPro"/>
</dbReference>
<dbReference type="Gene3D" id="3.40.50.1820">
    <property type="entry name" value="alpha/beta hydrolase"/>
    <property type="match status" value="1"/>
</dbReference>
<dbReference type="SUPFAM" id="SSF53474">
    <property type="entry name" value="alpha/beta-Hydrolases"/>
    <property type="match status" value="1"/>
</dbReference>
<dbReference type="InterPro" id="IPR051218">
    <property type="entry name" value="Sec_MonoDiacylglyc_Lipase"/>
</dbReference>
<name>A0A1Y2BRP5_9FUNG</name>
<feature type="domain" description="Fungal lipase-type" evidence="2">
    <location>
        <begin position="91"/>
        <end position="229"/>
    </location>
</feature>
<dbReference type="EMBL" id="MCGO01000053">
    <property type="protein sequence ID" value="ORY36805.1"/>
    <property type="molecule type" value="Genomic_DNA"/>
</dbReference>
<protein>
    <submittedName>
        <fullName evidence="3">Alpha/beta-hydrolase</fullName>
    </submittedName>
</protein>
<evidence type="ECO:0000256" key="1">
    <source>
        <dbReference type="SAM" id="SignalP"/>
    </source>
</evidence>
<dbReference type="PANTHER" id="PTHR45856:SF25">
    <property type="entry name" value="FUNGAL LIPASE-LIKE DOMAIN-CONTAINING PROTEIN"/>
    <property type="match status" value="1"/>
</dbReference>
<keyword evidence="1" id="KW-0732">Signal</keyword>
<dbReference type="STRING" id="329046.A0A1Y2BRP5"/>
<dbReference type="Proteomes" id="UP000193642">
    <property type="component" value="Unassembled WGS sequence"/>
</dbReference>
<keyword evidence="4" id="KW-1185">Reference proteome</keyword>
<proteinExistence type="predicted"/>
<organism evidence="3 4">
    <name type="scientific">Rhizoclosmatium globosum</name>
    <dbReference type="NCBI Taxonomy" id="329046"/>
    <lineage>
        <taxon>Eukaryota</taxon>
        <taxon>Fungi</taxon>
        <taxon>Fungi incertae sedis</taxon>
        <taxon>Chytridiomycota</taxon>
        <taxon>Chytridiomycota incertae sedis</taxon>
        <taxon>Chytridiomycetes</taxon>
        <taxon>Chytridiales</taxon>
        <taxon>Chytriomycetaceae</taxon>
        <taxon>Rhizoclosmatium</taxon>
    </lineage>
</organism>
<dbReference type="InterPro" id="IPR002921">
    <property type="entry name" value="Fungal_lipase-type"/>
</dbReference>
<evidence type="ECO:0000313" key="3">
    <source>
        <dbReference type="EMBL" id="ORY36805.1"/>
    </source>
</evidence>
<dbReference type="PANTHER" id="PTHR45856">
    <property type="entry name" value="ALPHA/BETA-HYDROLASES SUPERFAMILY PROTEIN"/>
    <property type="match status" value="1"/>
</dbReference>
<evidence type="ECO:0000313" key="4">
    <source>
        <dbReference type="Proteomes" id="UP000193642"/>
    </source>
</evidence>